<name>A0A9Q0YJF6_HOLLE</name>
<dbReference type="EMBL" id="JAIZAY010000019">
    <property type="protein sequence ID" value="KAJ8023695.1"/>
    <property type="molecule type" value="Genomic_DNA"/>
</dbReference>
<dbReference type="InterPro" id="IPR000863">
    <property type="entry name" value="Sulfotransferase_dom"/>
</dbReference>
<dbReference type="PANTHER" id="PTHR11783">
    <property type="entry name" value="SULFOTRANSFERASE SULT"/>
    <property type="match status" value="1"/>
</dbReference>
<reference evidence="4" key="1">
    <citation type="submission" date="2021-10" db="EMBL/GenBank/DDBJ databases">
        <title>Tropical sea cucumber genome reveals ecological adaptation and Cuvierian tubules defense mechanism.</title>
        <authorList>
            <person name="Chen T."/>
        </authorList>
    </citation>
    <scope>NUCLEOTIDE SEQUENCE</scope>
    <source>
        <strain evidence="4">Nanhai2018</strain>
        <tissue evidence="4">Muscle</tissue>
    </source>
</reference>
<evidence type="ECO:0000256" key="1">
    <source>
        <dbReference type="ARBA" id="ARBA00005771"/>
    </source>
</evidence>
<comment type="similarity">
    <text evidence="1">Belongs to the sulfotransferase 1 family.</text>
</comment>
<dbReference type="GO" id="GO:0008146">
    <property type="term" value="F:sulfotransferase activity"/>
    <property type="evidence" value="ECO:0007669"/>
    <property type="project" value="InterPro"/>
</dbReference>
<protein>
    <submittedName>
        <fullName evidence="4">Sulfotransferase family cytosolic 1B member 1</fullName>
    </submittedName>
</protein>
<gene>
    <name evidence="4" type="ORF">HOLleu_36202</name>
</gene>
<comment type="caution">
    <text evidence="4">The sequence shown here is derived from an EMBL/GenBank/DDBJ whole genome shotgun (WGS) entry which is preliminary data.</text>
</comment>
<dbReference type="AlphaFoldDB" id="A0A9Q0YJF6"/>
<evidence type="ECO:0000259" key="3">
    <source>
        <dbReference type="Pfam" id="PF00685"/>
    </source>
</evidence>
<dbReference type="Proteomes" id="UP001152320">
    <property type="component" value="Chromosome 19"/>
</dbReference>
<keyword evidence="2" id="KW-0808">Transferase</keyword>
<feature type="domain" description="Sulfotransferase" evidence="3">
    <location>
        <begin position="36"/>
        <end position="305"/>
    </location>
</feature>
<organism evidence="4 5">
    <name type="scientific">Holothuria leucospilota</name>
    <name type="common">Black long sea cucumber</name>
    <name type="synonym">Mertensiothuria leucospilota</name>
    <dbReference type="NCBI Taxonomy" id="206669"/>
    <lineage>
        <taxon>Eukaryota</taxon>
        <taxon>Metazoa</taxon>
        <taxon>Echinodermata</taxon>
        <taxon>Eleutherozoa</taxon>
        <taxon>Echinozoa</taxon>
        <taxon>Holothuroidea</taxon>
        <taxon>Aspidochirotacea</taxon>
        <taxon>Aspidochirotida</taxon>
        <taxon>Holothuriidae</taxon>
        <taxon>Holothuria</taxon>
    </lineage>
</organism>
<dbReference type="OrthoDB" id="205623at2759"/>
<proteinExistence type="inferred from homology"/>
<dbReference type="InterPro" id="IPR027417">
    <property type="entry name" value="P-loop_NTPase"/>
</dbReference>
<dbReference type="Gene3D" id="3.40.50.300">
    <property type="entry name" value="P-loop containing nucleotide triphosphate hydrolases"/>
    <property type="match status" value="1"/>
</dbReference>
<dbReference type="Pfam" id="PF00685">
    <property type="entry name" value="Sulfotransfer_1"/>
    <property type="match status" value="1"/>
</dbReference>
<keyword evidence="5" id="KW-1185">Reference proteome</keyword>
<sequence>MFDLDSRVSYVNGFPLPLLTNEGFMKEVKDMELREDDIFIATYPKSGTHWMQEIVQLILVDGNGEKLNSSHRRPIFELADVTLKTKEEILAAGPILRQMTKDPSPRVITTHVPYSLLPKQLNEKPCKLIYVYRHPKDVIVSFYNFFSRQYGMDNLDNIHPSRDFAKFFDTVVAGNCIYPFNFTVQYGSWFDHVRGYYEHTGDHNLFSISYETMKKDLRKVVEDVAVFVGRQLNQAAVNRVVEFASFQSMKEAYRKDRLESIKLGKRVFDNSFYHHKGTIGQWRNIFTLEQNKYFDEHFGEAMKNCEWTKPYVLDDKATVRTYLHCDKITM</sequence>
<accession>A0A9Q0YJF6</accession>
<evidence type="ECO:0000256" key="2">
    <source>
        <dbReference type="ARBA" id="ARBA00022679"/>
    </source>
</evidence>
<evidence type="ECO:0000313" key="5">
    <source>
        <dbReference type="Proteomes" id="UP001152320"/>
    </source>
</evidence>
<evidence type="ECO:0000313" key="4">
    <source>
        <dbReference type="EMBL" id="KAJ8023695.1"/>
    </source>
</evidence>
<dbReference type="SUPFAM" id="SSF52540">
    <property type="entry name" value="P-loop containing nucleoside triphosphate hydrolases"/>
    <property type="match status" value="1"/>
</dbReference>